<keyword evidence="1" id="KW-1133">Transmembrane helix</keyword>
<accession>A0A9W6SU59</accession>
<evidence type="ECO:0000313" key="2">
    <source>
        <dbReference type="EMBL" id="GLZ82005.1"/>
    </source>
</evidence>
<comment type="caution">
    <text evidence="2">The sequence shown here is derived from an EMBL/GenBank/DDBJ whole genome shotgun (WGS) entry which is preliminary data.</text>
</comment>
<protein>
    <submittedName>
        <fullName evidence="2">Uncharacterized protein</fullName>
    </submittedName>
</protein>
<evidence type="ECO:0000313" key="3">
    <source>
        <dbReference type="Proteomes" id="UP001165079"/>
    </source>
</evidence>
<feature type="transmembrane region" description="Helical" evidence="1">
    <location>
        <begin position="25"/>
        <end position="49"/>
    </location>
</feature>
<dbReference type="AlphaFoldDB" id="A0A9W6SU59"/>
<reference evidence="2" key="1">
    <citation type="submission" date="2023-03" db="EMBL/GenBank/DDBJ databases">
        <title>Actinorhabdospora filicis NBRC 111898.</title>
        <authorList>
            <person name="Ichikawa N."/>
            <person name="Sato H."/>
            <person name="Tonouchi N."/>
        </authorList>
    </citation>
    <scope>NUCLEOTIDE SEQUENCE</scope>
    <source>
        <strain evidence="2">NBRC 111898</strain>
    </source>
</reference>
<gene>
    <name evidence="2" type="ORF">Afil01_68120</name>
</gene>
<keyword evidence="1" id="KW-0812">Transmembrane</keyword>
<dbReference type="EMBL" id="BSTX01000008">
    <property type="protein sequence ID" value="GLZ82005.1"/>
    <property type="molecule type" value="Genomic_DNA"/>
</dbReference>
<organism evidence="2 3">
    <name type="scientific">Actinorhabdospora filicis</name>
    <dbReference type="NCBI Taxonomy" id="1785913"/>
    <lineage>
        <taxon>Bacteria</taxon>
        <taxon>Bacillati</taxon>
        <taxon>Actinomycetota</taxon>
        <taxon>Actinomycetes</taxon>
        <taxon>Micromonosporales</taxon>
        <taxon>Micromonosporaceae</taxon>
        <taxon>Actinorhabdospora</taxon>
    </lineage>
</organism>
<evidence type="ECO:0000256" key="1">
    <source>
        <dbReference type="SAM" id="Phobius"/>
    </source>
</evidence>
<proteinExistence type="predicted"/>
<dbReference type="Proteomes" id="UP001165079">
    <property type="component" value="Unassembled WGS sequence"/>
</dbReference>
<keyword evidence="3" id="KW-1185">Reference proteome</keyword>
<sequence length="129" mass="13297">MPPAFIAIAVLSGTARPPGVLGIAMPFAAAIAVTVVLVTLLVAGVCVLSNASAAILDLRGERVTATVVARYGHDPAAYALARPGGSPIAGRLSGGDLRPGESVVVIADPGGRIRRGRTRCTRTRLWRCW</sequence>
<name>A0A9W6SU59_9ACTN</name>
<keyword evidence="1" id="KW-0472">Membrane</keyword>